<evidence type="ECO:0000313" key="2">
    <source>
        <dbReference type="Proteomes" id="UP000178636"/>
    </source>
</evidence>
<comment type="caution">
    <text evidence="1">The sequence shown here is derived from an EMBL/GenBank/DDBJ whole genome shotgun (WGS) entry which is preliminary data.</text>
</comment>
<protein>
    <submittedName>
        <fullName evidence="1">Uncharacterized protein</fullName>
    </submittedName>
</protein>
<dbReference type="AlphaFoldDB" id="A0A1G2DCR6"/>
<gene>
    <name evidence="1" type="ORF">A3C93_01885</name>
</gene>
<dbReference type="EMBL" id="MHLO01000048">
    <property type="protein sequence ID" value="OGZ10680.1"/>
    <property type="molecule type" value="Genomic_DNA"/>
</dbReference>
<dbReference type="Proteomes" id="UP000178636">
    <property type="component" value="Unassembled WGS sequence"/>
</dbReference>
<evidence type="ECO:0000313" key="1">
    <source>
        <dbReference type="EMBL" id="OGZ10680.1"/>
    </source>
</evidence>
<name>A0A1G2DCR6_9BACT</name>
<reference evidence="1 2" key="1">
    <citation type="journal article" date="2016" name="Nat. Commun.">
        <title>Thousands of microbial genomes shed light on interconnected biogeochemical processes in an aquifer system.</title>
        <authorList>
            <person name="Anantharaman K."/>
            <person name="Brown C.T."/>
            <person name="Hug L.A."/>
            <person name="Sharon I."/>
            <person name="Castelle C.J."/>
            <person name="Probst A.J."/>
            <person name="Thomas B.C."/>
            <person name="Singh A."/>
            <person name="Wilkins M.J."/>
            <person name="Karaoz U."/>
            <person name="Brodie E.L."/>
            <person name="Williams K.H."/>
            <person name="Hubbard S.S."/>
            <person name="Banfield J.F."/>
        </authorList>
    </citation>
    <scope>NUCLEOTIDE SEQUENCE [LARGE SCALE GENOMIC DNA]</scope>
</reference>
<accession>A0A1G2DCR6</accession>
<organism evidence="1 2">
    <name type="scientific">Candidatus Lloydbacteria bacterium RIFCSPHIGHO2_02_FULL_54_17</name>
    <dbReference type="NCBI Taxonomy" id="1798664"/>
    <lineage>
        <taxon>Bacteria</taxon>
        <taxon>Candidatus Lloydiibacteriota</taxon>
    </lineage>
</organism>
<proteinExistence type="predicted"/>
<sequence length="105" mass="11910">MFLIPSVKVYSRKYSKTKQFVASTIHRFLTGTFGGYTCASGNIFGYFTGTVAEYDELREFRVAFKEDEAGSKVPQLQEFLARICDDIGEECIYLECGEDAMLVYP</sequence>